<dbReference type="InterPro" id="IPR036188">
    <property type="entry name" value="FAD/NAD-bd_sf"/>
</dbReference>
<gene>
    <name evidence="2" type="ORF">GCU60_16510</name>
</gene>
<evidence type="ECO:0000313" key="2">
    <source>
        <dbReference type="EMBL" id="NEK87345.1"/>
    </source>
</evidence>
<name>A0A6L9W5I6_9ACTN</name>
<dbReference type="SUPFAM" id="SSF51905">
    <property type="entry name" value="FAD/NAD(P)-binding domain"/>
    <property type="match status" value="1"/>
</dbReference>
<dbReference type="EMBL" id="JAAGWG010000030">
    <property type="protein sequence ID" value="NEK87345.1"/>
    <property type="molecule type" value="Genomic_DNA"/>
</dbReference>
<dbReference type="GO" id="GO:0005737">
    <property type="term" value="C:cytoplasm"/>
    <property type="evidence" value="ECO:0007669"/>
    <property type="project" value="TreeGrafter"/>
</dbReference>
<dbReference type="InterPro" id="IPR006076">
    <property type="entry name" value="FAD-dep_OxRdtase"/>
</dbReference>
<feature type="domain" description="FAD dependent oxidoreductase" evidence="1">
    <location>
        <begin position="37"/>
        <end position="401"/>
    </location>
</feature>
<dbReference type="Gene3D" id="3.30.9.10">
    <property type="entry name" value="D-Amino Acid Oxidase, subunit A, domain 2"/>
    <property type="match status" value="1"/>
</dbReference>
<evidence type="ECO:0000259" key="1">
    <source>
        <dbReference type="Pfam" id="PF01266"/>
    </source>
</evidence>
<proteinExistence type="predicted"/>
<protein>
    <submittedName>
        <fullName evidence="2">FAD-dependent oxidoreductase</fullName>
    </submittedName>
</protein>
<dbReference type="Proteomes" id="UP000479241">
    <property type="component" value="Unassembled WGS sequence"/>
</dbReference>
<evidence type="ECO:0000313" key="3">
    <source>
        <dbReference type="Proteomes" id="UP000479241"/>
    </source>
</evidence>
<reference evidence="2 3" key="1">
    <citation type="submission" date="2019-12" db="EMBL/GenBank/DDBJ databases">
        <title>the WGS of Blastococcus saxobsidens 67B17.</title>
        <authorList>
            <person name="Jiang Z."/>
        </authorList>
    </citation>
    <scope>NUCLEOTIDE SEQUENCE [LARGE SCALE GENOMIC DNA]</scope>
    <source>
        <strain evidence="2 3">67B17</strain>
    </source>
</reference>
<accession>A0A6L9W5I6</accession>
<dbReference type="Pfam" id="PF01266">
    <property type="entry name" value="DAO"/>
    <property type="match status" value="1"/>
</dbReference>
<dbReference type="Gene3D" id="3.50.50.60">
    <property type="entry name" value="FAD/NAD(P)-binding domain"/>
    <property type="match status" value="1"/>
</dbReference>
<dbReference type="PANTHER" id="PTHR13847">
    <property type="entry name" value="SARCOSINE DEHYDROGENASE-RELATED"/>
    <property type="match status" value="1"/>
</dbReference>
<comment type="caution">
    <text evidence="2">The sequence shown here is derived from an EMBL/GenBank/DDBJ whole genome shotgun (WGS) entry which is preliminary data.</text>
</comment>
<dbReference type="AlphaFoldDB" id="A0A6L9W5I6"/>
<organism evidence="2 3">
    <name type="scientific">Blastococcus saxobsidens</name>
    <dbReference type="NCBI Taxonomy" id="138336"/>
    <lineage>
        <taxon>Bacteria</taxon>
        <taxon>Bacillati</taxon>
        <taxon>Actinomycetota</taxon>
        <taxon>Actinomycetes</taxon>
        <taxon>Geodermatophilales</taxon>
        <taxon>Geodermatophilaceae</taxon>
        <taxon>Blastococcus</taxon>
    </lineage>
</organism>
<sequence>MDATSVTVTRPSPWLAEALAVEPPTQGTALRGRTTADVCIVGGGYTGLWTALELKIRRPDLDVCLVEAGVCGSGASGTNAGMLMNLWPKFPSLEALAGRTEATWLAQQSSNAVEDVIGFCRDHGIEAHIERRGWLWASSSPAQDGAWTESLNLVEGLDGTPFRVLDGDTARALGSTALRGGVLDPTSATLQPALLVRGLRRVAVERYGVRIYEHTPMRATEERGNRTHVVTPHGRVEAGAVVLAINAWMSAFAHVRRTMVMSASDNAITRPLPAELLAGAGDPGLGVSDSTRMLNYWRTTRDGRVVFGKGGVGLGFRQHGARSMFGPVRRDAIIRREFDRLLPALAGEDFAATWRAPVEYTLTSLPYFRQLPGRSRVWFGTGYSGDGVGPSRMGGRILASLVLGEDDEWSNCAFTQPPRGWLPPEPFRFLGGQVVKHAMISKERAENDGRTPGSVVGALSRLDPTTWV</sequence>
<dbReference type="PANTHER" id="PTHR13847:SF285">
    <property type="entry name" value="FAD DEPENDENT OXIDOREDUCTASE DOMAIN-CONTAINING PROTEIN"/>
    <property type="match status" value="1"/>
</dbReference>